<dbReference type="PANTHER" id="PTHR33308">
    <property type="entry name" value="PEPTIDOGLYCAN HYDROLASE FLGJ"/>
    <property type="match status" value="1"/>
</dbReference>
<proteinExistence type="predicted"/>
<dbReference type="EMBL" id="VFOR01000001">
    <property type="protein sequence ID" value="TQL63453.1"/>
    <property type="molecule type" value="Genomic_DNA"/>
</dbReference>
<protein>
    <submittedName>
        <fullName evidence="4">Flagellum-specific peptidoglycan hydrolase FlgJ</fullName>
    </submittedName>
</protein>
<comment type="caution">
    <text evidence="4">The sequence shown here is derived from an EMBL/GenBank/DDBJ whole genome shotgun (WGS) entry which is preliminary data.</text>
</comment>
<evidence type="ECO:0000313" key="5">
    <source>
        <dbReference type="Proteomes" id="UP000316196"/>
    </source>
</evidence>
<evidence type="ECO:0000256" key="1">
    <source>
        <dbReference type="ARBA" id="ARBA00022801"/>
    </source>
</evidence>
<name>A0A542ZSX0_9ACTN</name>
<feature type="signal peptide" evidence="2">
    <location>
        <begin position="1"/>
        <end position="29"/>
    </location>
</feature>
<dbReference type="GO" id="GO:0004040">
    <property type="term" value="F:amidase activity"/>
    <property type="evidence" value="ECO:0007669"/>
    <property type="project" value="InterPro"/>
</dbReference>
<dbReference type="Pfam" id="PF01471">
    <property type="entry name" value="PG_binding_1"/>
    <property type="match status" value="2"/>
</dbReference>
<dbReference type="InterPro" id="IPR036366">
    <property type="entry name" value="PGBDSf"/>
</dbReference>
<dbReference type="InterPro" id="IPR002477">
    <property type="entry name" value="Peptidoglycan-bd-like"/>
</dbReference>
<keyword evidence="1 4" id="KW-0378">Hydrolase</keyword>
<feature type="domain" description="Mannosyl-glycoprotein endo-beta-N-acetylglucosamidase-like" evidence="3">
    <location>
        <begin position="186"/>
        <end position="348"/>
    </location>
</feature>
<dbReference type="Gene3D" id="1.10.101.10">
    <property type="entry name" value="PGBD-like superfamily/PGBD"/>
    <property type="match status" value="2"/>
</dbReference>
<dbReference type="InterPro" id="IPR036365">
    <property type="entry name" value="PGBD-like_sf"/>
</dbReference>
<evidence type="ECO:0000259" key="3">
    <source>
        <dbReference type="SMART" id="SM00047"/>
    </source>
</evidence>
<dbReference type="Pfam" id="PF01832">
    <property type="entry name" value="Glucosaminidase"/>
    <property type="match status" value="1"/>
</dbReference>
<feature type="chain" id="PRO_5038524237" evidence="2">
    <location>
        <begin position="30"/>
        <end position="349"/>
    </location>
</feature>
<dbReference type="InterPro" id="IPR002901">
    <property type="entry name" value="MGlyc_endo_b_GlcNAc-like_dom"/>
</dbReference>
<organism evidence="4 5">
    <name type="scientific">Propioniferax innocua</name>
    <dbReference type="NCBI Taxonomy" id="1753"/>
    <lineage>
        <taxon>Bacteria</taxon>
        <taxon>Bacillati</taxon>
        <taxon>Actinomycetota</taxon>
        <taxon>Actinomycetes</taxon>
        <taxon>Propionibacteriales</taxon>
        <taxon>Propionibacteriaceae</taxon>
        <taxon>Propioniferax</taxon>
    </lineage>
</organism>
<evidence type="ECO:0000256" key="2">
    <source>
        <dbReference type="SAM" id="SignalP"/>
    </source>
</evidence>
<dbReference type="Proteomes" id="UP000316196">
    <property type="component" value="Unassembled WGS sequence"/>
</dbReference>
<dbReference type="SUPFAM" id="SSF47090">
    <property type="entry name" value="PGBD-like"/>
    <property type="match status" value="2"/>
</dbReference>
<dbReference type="PANTHER" id="PTHR33308:SF9">
    <property type="entry name" value="PEPTIDOGLYCAN HYDROLASE FLGJ"/>
    <property type="match status" value="1"/>
</dbReference>
<dbReference type="InterPro" id="IPR051056">
    <property type="entry name" value="Glycosyl_Hydrolase_73"/>
</dbReference>
<evidence type="ECO:0000313" key="4">
    <source>
        <dbReference type="EMBL" id="TQL63453.1"/>
    </source>
</evidence>
<reference evidence="4 5" key="1">
    <citation type="submission" date="2019-06" db="EMBL/GenBank/DDBJ databases">
        <title>Sequencing the genomes of 1000 actinobacteria strains.</title>
        <authorList>
            <person name="Klenk H.-P."/>
        </authorList>
    </citation>
    <scope>NUCLEOTIDE SEQUENCE [LARGE SCALE GENOMIC DNA]</scope>
    <source>
        <strain evidence="4 5">DSM 8251</strain>
    </source>
</reference>
<keyword evidence="2" id="KW-0732">Signal</keyword>
<accession>A0A542ZSX0</accession>
<sequence length="349" mass="36686">MNIFGIGNTTMRRMIRNSLIGATASLALALPVALPAAMPGSVPVAAAAGQNMAEGAHGAEVSAVQVLLNRHDAGLEVDGHFGPKTTAAVVAFQKTQGLEADGIVGPSTAAALAPKLRAGDTGPQVQAAQLVLQSHDNALAVDGVFGDKTAAATTSFQKAQGLEADGIIGPKTWAALLGIEAESGDDTTPPEGVDTSSPDAFIASIAPLAQEGQRRHGVPASVAMAQAIIESGWGTSSLTTEGNAFFGIKCNDSSEYANGCLIKETKEFENGRWITIRDGFQTYPDAQSSFLDHGDFLAQREHYAPAFNHQDDPDQFIREIHKGGYATAPDYADKIINLMQEYDLYQYNL</sequence>
<keyword evidence="5" id="KW-1185">Reference proteome</keyword>
<dbReference type="Gene3D" id="1.10.530.10">
    <property type="match status" value="1"/>
</dbReference>
<gene>
    <name evidence="4" type="ORF">FB460_1266</name>
</gene>
<dbReference type="AlphaFoldDB" id="A0A542ZSX0"/>
<dbReference type="SMART" id="SM00047">
    <property type="entry name" value="LYZ2"/>
    <property type="match status" value="1"/>
</dbReference>